<proteinExistence type="inferred from homology"/>
<comment type="subcellular location">
    <subcellularLocation>
        <location evidence="2">Cell outer membrane</location>
    </subcellularLocation>
    <subcellularLocation>
        <location evidence="1">Cell surface</location>
    </subcellularLocation>
</comment>
<dbReference type="Gene3D" id="2.150.10.10">
    <property type="entry name" value="Serralysin-like metalloprotease, C-terminal"/>
    <property type="match status" value="2"/>
</dbReference>
<dbReference type="Gene3D" id="3.30.1300.30">
    <property type="entry name" value="GSPII I/J protein-like"/>
    <property type="match status" value="1"/>
</dbReference>
<evidence type="ECO:0000256" key="2">
    <source>
        <dbReference type="ARBA" id="ARBA00004442"/>
    </source>
</evidence>
<keyword evidence="16" id="KW-1185">Reference proteome</keyword>
<evidence type="ECO:0000256" key="1">
    <source>
        <dbReference type="ARBA" id="ARBA00004241"/>
    </source>
</evidence>
<comment type="caution">
    <text evidence="15">The sequence shown here is derived from an EMBL/GenBank/DDBJ whole genome shotgun (WGS) entry which is preliminary data.</text>
</comment>
<dbReference type="InterPro" id="IPR045584">
    <property type="entry name" value="Pilin-like"/>
</dbReference>
<feature type="domain" description="Trimeric autotransporter adhesin YadA-like stalk" evidence="14">
    <location>
        <begin position="325"/>
        <end position="366"/>
    </location>
</feature>
<dbReference type="Proteomes" id="UP000606870">
    <property type="component" value="Unassembled WGS sequence"/>
</dbReference>
<organism evidence="15 16">
    <name type="scientific">Megasphaera hominis</name>
    <dbReference type="NCBI Taxonomy" id="159836"/>
    <lineage>
        <taxon>Bacteria</taxon>
        <taxon>Bacillati</taxon>
        <taxon>Bacillota</taxon>
        <taxon>Negativicutes</taxon>
        <taxon>Veillonellales</taxon>
        <taxon>Veillonellaceae</taxon>
        <taxon>Megasphaera</taxon>
    </lineage>
</organism>
<evidence type="ECO:0000256" key="7">
    <source>
        <dbReference type="ARBA" id="ARBA00022729"/>
    </source>
</evidence>
<evidence type="ECO:0000256" key="5">
    <source>
        <dbReference type="ARBA" id="ARBA00022452"/>
    </source>
</evidence>
<feature type="domain" description="Trimeric autotransporter adhesin YadA-like C-terminal membrane anchor" evidence="12">
    <location>
        <begin position="474"/>
        <end position="529"/>
    </location>
</feature>
<keyword evidence="6" id="KW-0812">Transmembrane</keyword>
<feature type="domain" description="Trimeric autotransporter adhesin YadA-like head" evidence="13">
    <location>
        <begin position="247"/>
        <end position="271"/>
    </location>
</feature>
<keyword evidence="4" id="KW-0813">Transport</keyword>
<gene>
    <name evidence="15" type="ORF">H8J70_04625</name>
</gene>
<reference evidence="15 16" key="1">
    <citation type="submission" date="2020-08" db="EMBL/GenBank/DDBJ databases">
        <authorList>
            <person name="Liu C."/>
            <person name="Sun Q."/>
        </authorList>
    </citation>
    <scope>NUCLEOTIDE SEQUENCE [LARGE SCALE GENOMIC DNA]</scope>
    <source>
        <strain evidence="15 16">NSJ-59</strain>
    </source>
</reference>
<dbReference type="Pfam" id="PF03895">
    <property type="entry name" value="YadA_anchor"/>
    <property type="match status" value="1"/>
</dbReference>
<evidence type="ECO:0000256" key="6">
    <source>
        <dbReference type="ARBA" id="ARBA00022692"/>
    </source>
</evidence>
<keyword evidence="7 11" id="KW-0732">Signal</keyword>
<keyword evidence="9" id="KW-0472">Membrane</keyword>
<evidence type="ECO:0000256" key="11">
    <source>
        <dbReference type="SAM" id="SignalP"/>
    </source>
</evidence>
<dbReference type="CDD" id="cd12820">
    <property type="entry name" value="LbR_YadA-like"/>
    <property type="match status" value="1"/>
</dbReference>
<dbReference type="Pfam" id="PF05662">
    <property type="entry name" value="YadA_stalk"/>
    <property type="match status" value="1"/>
</dbReference>
<evidence type="ECO:0000313" key="15">
    <source>
        <dbReference type="EMBL" id="MBC3536536.1"/>
    </source>
</evidence>
<dbReference type="InterPro" id="IPR008635">
    <property type="entry name" value="Coiled_stalk_dom"/>
</dbReference>
<feature type="domain" description="Trimeric autotransporter adhesin YadA-like head" evidence="13">
    <location>
        <begin position="216"/>
        <end position="237"/>
    </location>
</feature>
<evidence type="ECO:0000256" key="9">
    <source>
        <dbReference type="ARBA" id="ARBA00023136"/>
    </source>
</evidence>
<comment type="similarity">
    <text evidence="3">Belongs to the autotransporter-2 (AT-2) (TC 1.B.40) family.</text>
</comment>
<dbReference type="InterPro" id="IPR005594">
    <property type="entry name" value="YadA_C"/>
</dbReference>
<keyword evidence="5" id="KW-1134">Transmembrane beta strand</keyword>
<evidence type="ECO:0000256" key="4">
    <source>
        <dbReference type="ARBA" id="ARBA00022448"/>
    </source>
</evidence>
<dbReference type="InterPro" id="IPR011049">
    <property type="entry name" value="Serralysin-like_metalloprot_C"/>
</dbReference>
<evidence type="ECO:0000256" key="3">
    <source>
        <dbReference type="ARBA" id="ARBA00005848"/>
    </source>
</evidence>
<feature type="chain" id="PRO_5046933963" evidence="11">
    <location>
        <begin position="19"/>
        <end position="571"/>
    </location>
</feature>
<evidence type="ECO:0000259" key="12">
    <source>
        <dbReference type="Pfam" id="PF03895"/>
    </source>
</evidence>
<dbReference type="Pfam" id="PF05658">
    <property type="entry name" value="YadA_head"/>
    <property type="match status" value="2"/>
</dbReference>
<evidence type="ECO:0000259" key="13">
    <source>
        <dbReference type="Pfam" id="PF05658"/>
    </source>
</evidence>
<protein>
    <submittedName>
        <fullName evidence="15">YadA-like family protein</fullName>
    </submittedName>
</protein>
<keyword evidence="10" id="KW-0998">Cell outer membrane</keyword>
<name>A0ABR6VH11_9FIRM</name>
<sequence length="571" mass="58983">MAALCVALVCTGGSLVLAEDTSIAAQDAVIQGTLIVNGKKADGSALNPNKPAVTVHGLMVSKDVLQVNHLMGTSGNGSGTIDVSSVNTNDELRTHGYLVVGAQETSEGDSTVHERSASIGTNNQIDGEDSTGIGLYNTVYGNASLATGYENRAYSFGSFAFGLENNVYASYSFAGGAYSEAGNKGDADVSTPEGRHKLQNNAKGWNSFAYGFRARAIGSTSAALGYRSEALGENSFAAAGGLTGEKAKNAVALGSKAKADLKDSVALGSRSVASVDKGVIGYRPTSTVQTGAKPEKAAPSALDSTWQSTAAAIAVGDAPNGITRQIIGVAAGTADTDAVNVAQLKAVVAMAAEGNDTRSTVKAGENVTLTTQGNEFGADEYTINVKADGKVASGDTKLISGDTVYQETRVQADGHYIRQTNTAAENITALDNQVGLNTKSITNLGGQISKLDSRINRVGAGAAALAGLHPLDFDPDNKWDFAAAYGNYSNANAVAIGAFYRPNENMMFSIGGSFNGGENMMNFGISWKFGQTSSVTRSRISITEDVLALKQQVAVLTKELAAYKSGMSMKK</sequence>
<dbReference type="EMBL" id="JACOGK010000009">
    <property type="protein sequence ID" value="MBC3536536.1"/>
    <property type="molecule type" value="Genomic_DNA"/>
</dbReference>
<evidence type="ECO:0000256" key="10">
    <source>
        <dbReference type="ARBA" id="ARBA00023237"/>
    </source>
</evidence>
<dbReference type="InterPro" id="IPR008640">
    <property type="entry name" value="Adhesin_Head_dom"/>
</dbReference>
<accession>A0ABR6VH11</accession>
<evidence type="ECO:0000256" key="8">
    <source>
        <dbReference type="ARBA" id="ARBA00022927"/>
    </source>
</evidence>
<dbReference type="SUPFAM" id="SSF54523">
    <property type="entry name" value="Pili subunits"/>
    <property type="match status" value="1"/>
</dbReference>
<keyword evidence="8" id="KW-0653">Protein transport</keyword>
<evidence type="ECO:0000313" key="16">
    <source>
        <dbReference type="Proteomes" id="UP000606870"/>
    </source>
</evidence>
<feature type="signal peptide" evidence="11">
    <location>
        <begin position="1"/>
        <end position="18"/>
    </location>
</feature>
<dbReference type="SUPFAM" id="SSF101967">
    <property type="entry name" value="Adhesin YadA, collagen-binding domain"/>
    <property type="match status" value="2"/>
</dbReference>
<evidence type="ECO:0000259" key="14">
    <source>
        <dbReference type="Pfam" id="PF05662"/>
    </source>
</evidence>